<dbReference type="GO" id="GO:0000155">
    <property type="term" value="F:phosphorelay sensor kinase activity"/>
    <property type="evidence" value="ECO:0007669"/>
    <property type="project" value="InterPro"/>
</dbReference>
<dbReference type="PANTHER" id="PTHR24421">
    <property type="entry name" value="NITRATE/NITRITE SENSOR PROTEIN NARX-RELATED"/>
    <property type="match status" value="1"/>
</dbReference>
<dbReference type="GO" id="GO:0046983">
    <property type="term" value="F:protein dimerization activity"/>
    <property type="evidence" value="ECO:0007669"/>
    <property type="project" value="InterPro"/>
</dbReference>
<keyword evidence="4" id="KW-1133">Transmembrane helix</keyword>
<gene>
    <name evidence="7" type="ORF">EV186_104505</name>
</gene>
<evidence type="ECO:0000256" key="3">
    <source>
        <dbReference type="ARBA" id="ARBA00023012"/>
    </source>
</evidence>
<keyword evidence="2 7" id="KW-0418">Kinase</keyword>
<dbReference type="InterPro" id="IPR003594">
    <property type="entry name" value="HATPase_dom"/>
</dbReference>
<dbReference type="Pfam" id="PF07730">
    <property type="entry name" value="HisKA_3"/>
    <property type="match status" value="1"/>
</dbReference>
<keyword evidence="4" id="KW-0812">Transmembrane</keyword>
<dbReference type="GO" id="GO:0016020">
    <property type="term" value="C:membrane"/>
    <property type="evidence" value="ECO:0007669"/>
    <property type="project" value="InterPro"/>
</dbReference>
<dbReference type="Proteomes" id="UP000295444">
    <property type="component" value="Unassembled WGS sequence"/>
</dbReference>
<feature type="transmembrane region" description="Helical" evidence="4">
    <location>
        <begin position="281"/>
        <end position="301"/>
    </location>
</feature>
<evidence type="ECO:0000259" key="5">
    <source>
        <dbReference type="Pfam" id="PF02518"/>
    </source>
</evidence>
<dbReference type="AlphaFoldDB" id="A0A4R6SAQ1"/>
<evidence type="ECO:0000313" key="7">
    <source>
        <dbReference type="EMBL" id="TDP96517.1"/>
    </source>
</evidence>
<proteinExistence type="predicted"/>
<feature type="transmembrane region" description="Helical" evidence="4">
    <location>
        <begin position="337"/>
        <end position="353"/>
    </location>
</feature>
<dbReference type="Gene3D" id="1.20.5.1930">
    <property type="match status" value="1"/>
</dbReference>
<name>A0A4R6SAQ1_LABRH</name>
<evidence type="ECO:0000256" key="1">
    <source>
        <dbReference type="ARBA" id="ARBA00022679"/>
    </source>
</evidence>
<keyword evidence="8" id="KW-1185">Reference proteome</keyword>
<keyword evidence="3" id="KW-0902">Two-component regulatory system</keyword>
<comment type="caution">
    <text evidence="7">The sequence shown here is derived from an EMBL/GenBank/DDBJ whole genome shotgun (WGS) entry which is preliminary data.</text>
</comment>
<feature type="transmembrane region" description="Helical" evidence="4">
    <location>
        <begin position="98"/>
        <end position="120"/>
    </location>
</feature>
<evidence type="ECO:0000313" key="8">
    <source>
        <dbReference type="Proteomes" id="UP000295444"/>
    </source>
</evidence>
<dbReference type="PANTHER" id="PTHR24421:SF63">
    <property type="entry name" value="SENSOR HISTIDINE KINASE DESK"/>
    <property type="match status" value="1"/>
</dbReference>
<dbReference type="InterPro" id="IPR011712">
    <property type="entry name" value="Sig_transdc_His_kin_sub3_dim/P"/>
</dbReference>
<sequence length="616" mass="65584">MLPVAFLVALLVARGADTTAHKTAWYLPFLLAVFVLPLWYAGGWARGPWRRVPLALLAAQAVVTYVPFAVFGNQWVGGASGLLMGMVLLVLPSPGSWVVAASLLGVEALLWNGVVGVPYLPAISGGLWAVDAAVNNALGLFGLVRLSRVVGELARTQDELADAAVLRERRRTSEQLATAIEGRIQEVAKHARAALRWLSTTEEDARGEVTAAGRIARAALAEGRQLRAHDPVEPLRRSEPGGVPGPLLTKGVLATVLAMFVLVNMLNVFAPTDAPGSGHQVSAPVVVLAIVVSVGIPLLQWRHSGAQHGGERPRHWPLTLALLAVLTYAQFPAMEAAGLIFLAWLAGSVLLLVRGPWRWFWFVLVATSLPVLTWLRWPAVIRDSITTTWLLYATSIGIAFGLMTYGLSLLAGLADRLDERREQLAALATVRERLRLAQDTHDLLGLGMSTLALKTDLVGELIGRDNQLAARELSEVVRLCSAVQDDASRIAAERPELSLAAEFTAAEEVLAASGIDVFTERAPVPLAADADAALAIVLREAVTNILRHSAAQRCAITLAGADGFVRLRVSNDGATPAHDRRGRGLANMRDRVAALGGELATKAGGGTFVVVAELPG</sequence>
<dbReference type="SUPFAM" id="SSF55874">
    <property type="entry name" value="ATPase domain of HSP90 chaperone/DNA topoisomerase II/histidine kinase"/>
    <property type="match status" value="1"/>
</dbReference>
<feature type="transmembrane region" description="Helical" evidence="4">
    <location>
        <begin position="389"/>
        <end position="414"/>
    </location>
</feature>
<protein>
    <submittedName>
        <fullName evidence="7">Two-component system sensor histidine kinase DesK</fullName>
    </submittedName>
</protein>
<evidence type="ECO:0000256" key="2">
    <source>
        <dbReference type="ARBA" id="ARBA00022777"/>
    </source>
</evidence>
<reference evidence="7 8" key="1">
    <citation type="submission" date="2019-03" db="EMBL/GenBank/DDBJ databases">
        <title>Genomic Encyclopedia of Type Strains, Phase IV (KMG-IV): sequencing the most valuable type-strain genomes for metagenomic binning, comparative biology and taxonomic classification.</title>
        <authorList>
            <person name="Goeker M."/>
        </authorList>
    </citation>
    <scope>NUCLEOTIDE SEQUENCE [LARGE SCALE GENOMIC DNA]</scope>
    <source>
        <strain evidence="7 8">DSM 45361</strain>
    </source>
</reference>
<dbReference type="EMBL" id="SNXZ01000004">
    <property type="protein sequence ID" value="TDP96517.1"/>
    <property type="molecule type" value="Genomic_DNA"/>
</dbReference>
<feature type="transmembrane region" description="Helical" evidence="4">
    <location>
        <begin position="360"/>
        <end position="377"/>
    </location>
</feature>
<dbReference type="InterPro" id="IPR050482">
    <property type="entry name" value="Sensor_HK_TwoCompSys"/>
</dbReference>
<feature type="domain" description="Histidine kinase/HSP90-like ATPase" evidence="5">
    <location>
        <begin position="533"/>
        <end position="615"/>
    </location>
</feature>
<accession>A0A4R6SAQ1</accession>
<dbReference type="CDD" id="cd16917">
    <property type="entry name" value="HATPase_UhpB-NarQ-NarX-like"/>
    <property type="match status" value="1"/>
</dbReference>
<dbReference type="Gene3D" id="3.30.565.10">
    <property type="entry name" value="Histidine kinase-like ATPase, C-terminal domain"/>
    <property type="match status" value="1"/>
</dbReference>
<feature type="transmembrane region" description="Helical" evidence="4">
    <location>
        <begin position="247"/>
        <end position="269"/>
    </location>
</feature>
<dbReference type="InterPro" id="IPR036890">
    <property type="entry name" value="HATPase_C_sf"/>
</dbReference>
<keyword evidence="4" id="KW-0472">Membrane</keyword>
<dbReference type="Pfam" id="PF02518">
    <property type="entry name" value="HATPase_c"/>
    <property type="match status" value="1"/>
</dbReference>
<feature type="domain" description="Signal transduction histidine kinase subgroup 3 dimerisation and phosphoacceptor" evidence="6">
    <location>
        <begin position="432"/>
        <end position="489"/>
    </location>
</feature>
<evidence type="ECO:0000256" key="4">
    <source>
        <dbReference type="SAM" id="Phobius"/>
    </source>
</evidence>
<feature type="transmembrane region" description="Helical" evidence="4">
    <location>
        <begin position="25"/>
        <end position="45"/>
    </location>
</feature>
<feature type="transmembrane region" description="Helical" evidence="4">
    <location>
        <begin position="52"/>
        <end position="68"/>
    </location>
</feature>
<evidence type="ECO:0000259" key="6">
    <source>
        <dbReference type="Pfam" id="PF07730"/>
    </source>
</evidence>
<keyword evidence="1" id="KW-0808">Transferase</keyword>
<organism evidence="7 8">
    <name type="scientific">Labedaea rhizosphaerae</name>
    <dbReference type="NCBI Taxonomy" id="598644"/>
    <lineage>
        <taxon>Bacteria</taxon>
        <taxon>Bacillati</taxon>
        <taxon>Actinomycetota</taxon>
        <taxon>Actinomycetes</taxon>
        <taxon>Pseudonocardiales</taxon>
        <taxon>Pseudonocardiaceae</taxon>
        <taxon>Labedaea</taxon>
    </lineage>
</organism>